<proteinExistence type="predicted"/>
<evidence type="ECO:0000313" key="1">
    <source>
        <dbReference type="EMBL" id="SVD42619.1"/>
    </source>
</evidence>
<accession>A0A382V803</accession>
<organism evidence="1">
    <name type="scientific">marine metagenome</name>
    <dbReference type="NCBI Taxonomy" id="408172"/>
    <lineage>
        <taxon>unclassified sequences</taxon>
        <taxon>metagenomes</taxon>
        <taxon>ecological metagenomes</taxon>
    </lineage>
</organism>
<feature type="non-terminal residue" evidence="1">
    <location>
        <position position="1"/>
    </location>
</feature>
<gene>
    <name evidence="1" type="ORF">METZ01_LOCUS395473</name>
</gene>
<reference evidence="1" key="1">
    <citation type="submission" date="2018-05" db="EMBL/GenBank/DDBJ databases">
        <authorList>
            <person name="Lanie J.A."/>
            <person name="Ng W.-L."/>
            <person name="Kazmierczak K.M."/>
            <person name="Andrzejewski T.M."/>
            <person name="Davidsen T.M."/>
            <person name="Wayne K.J."/>
            <person name="Tettelin H."/>
            <person name="Glass J.I."/>
            <person name="Rusch D."/>
            <person name="Podicherti R."/>
            <person name="Tsui H.-C.T."/>
            <person name="Winkler M.E."/>
        </authorList>
    </citation>
    <scope>NUCLEOTIDE SEQUENCE</scope>
</reference>
<name>A0A382V803_9ZZZZ</name>
<dbReference type="EMBL" id="UINC01149887">
    <property type="protein sequence ID" value="SVD42619.1"/>
    <property type="molecule type" value="Genomic_DNA"/>
</dbReference>
<sequence>VNAGLVCLRVHDGFQASGPQVSADAVYDWQSEQVPS</sequence>
<protein>
    <submittedName>
        <fullName evidence="1">Uncharacterized protein</fullName>
    </submittedName>
</protein>
<dbReference type="AlphaFoldDB" id="A0A382V803"/>